<accession>A0A0D8XK32</accession>
<dbReference type="GO" id="GO:0043161">
    <property type="term" value="P:proteasome-mediated ubiquitin-dependent protein catabolic process"/>
    <property type="evidence" value="ECO:0007669"/>
    <property type="project" value="TreeGrafter"/>
</dbReference>
<reference evidence="10" key="2">
    <citation type="journal article" date="2016" name="Sci. Rep.">
        <title>Dictyocaulus viviparus genome, variome and transcriptome elucidate lungworm biology and support future intervention.</title>
        <authorList>
            <person name="McNulty S.N."/>
            <person name="Strube C."/>
            <person name="Rosa B.A."/>
            <person name="Martin J.C."/>
            <person name="Tyagi R."/>
            <person name="Choi Y.J."/>
            <person name="Wang Q."/>
            <person name="Hallsworth Pepin K."/>
            <person name="Zhang X."/>
            <person name="Ozersky P."/>
            <person name="Wilson R.K."/>
            <person name="Sternberg P.W."/>
            <person name="Gasser R.B."/>
            <person name="Mitreva M."/>
        </authorList>
    </citation>
    <scope>NUCLEOTIDE SEQUENCE [LARGE SCALE GENOMIC DNA]</scope>
    <source>
        <strain evidence="10">HannoverDv2000</strain>
    </source>
</reference>
<dbReference type="Pfam" id="PF01281">
    <property type="entry name" value="Ribosomal_L9_N"/>
    <property type="match status" value="1"/>
</dbReference>
<dbReference type="PANTHER" id="PTHR10223">
    <property type="entry name" value="26S PROTEASOME NON-ATPASE REGULATORY SUBUNIT 4"/>
    <property type="match status" value="1"/>
</dbReference>
<dbReference type="GO" id="GO:0031593">
    <property type="term" value="F:polyubiquitin modification-dependent protein binding"/>
    <property type="evidence" value="ECO:0007669"/>
    <property type="project" value="TreeGrafter"/>
</dbReference>
<name>A0A0D8XK32_DICVI</name>
<dbReference type="InterPro" id="IPR020070">
    <property type="entry name" value="Ribosomal_bL9_N"/>
</dbReference>
<evidence type="ECO:0000259" key="8">
    <source>
        <dbReference type="PROSITE" id="PS50234"/>
    </source>
</evidence>
<evidence type="ECO:0000256" key="2">
    <source>
        <dbReference type="ARBA" id="ARBA00010605"/>
    </source>
</evidence>
<dbReference type="OrthoDB" id="5555409at2759"/>
<organism evidence="9 10">
    <name type="scientific">Dictyocaulus viviparus</name>
    <name type="common">Bovine lungworm</name>
    <dbReference type="NCBI Taxonomy" id="29172"/>
    <lineage>
        <taxon>Eukaryota</taxon>
        <taxon>Metazoa</taxon>
        <taxon>Ecdysozoa</taxon>
        <taxon>Nematoda</taxon>
        <taxon>Chromadorea</taxon>
        <taxon>Rhabditida</taxon>
        <taxon>Rhabditina</taxon>
        <taxon>Rhabditomorpha</taxon>
        <taxon>Strongyloidea</taxon>
        <taxon>Metastrongylidae</taxon>
        <taxon>Dictyocaulus</taxon>
    </lineage>
</organism>
<dbReference type="Pfam" id="PF13519">
    <property type="entry name" value="VWA_2"/>
    <property type="match status" value="1"/>
</dbReference>
<dbReference type="PROSITE" id="PS50330">
    <property type="entry name" value="UIM"/>
    <property type="match status" value="2"/>
</dbReference>
<dbReference type="STRING" id="29172.A0A0D8XK32"/>
<evidence type="ECO:0000256" key="7">
    <source>
        <dbReference type="SAM" id="MobiDB-lite"/>
    </source>
</evidence>
<dbReference type="InterPro" id="IPR003903">
    <property type="entry name" value="UIM_dom"/>
</dbReference>
<protein>
    <recommendedName>
        <fullName evidence="3">26S proteasome non-ATPase regulatory subunit 4</fullName>
    </recommendedName>
</protein>
<dbReference type="EMBL" id="KN716438">
    <property type="protein sequence ID" value="KJH44948.1"/>
    <property type="molecule type" value="Genomic_DNA"/>
</dbReference>
<keyword evidence="6" id="KW-0687">Ribonucleoprotein</keyword>
<feature type="region of interest" description="Disordered" evidence="7">
    <location>
        <begin position="530"/>
        <end position="551"/>
    </location>
</feature>
<reference evidence="9 10" key="1">
    <citation type="submission" date="2013-11" db="EMBL/GenBank/DDBJ databases">
        <title>Draft genome of the bovine lungworm Dictyocaulus viviparus.</title>
        <authorList>
            <person name="Mitreva M."/>
        </authorList>
    </citation>
    <scope>NUCLEOTIDE SEQUENCE [LARGE SCALE GENOMIC DNA]</scope>
    <source>
        <strain evidence="9 10">HannoverDv2000</strain>
    </source>
</reference>
<dbReference type="SUPFAM" id="SSF53300">
    <property type="entry name" value="vWA-like"/>
    <property type="match status" value="1"/>
</dbReference>
<dbReference type="PANTHER" id="PTHR10223:SF0">
    <property type="entry name" value="26S PROTEASOME NON-ATPASE REGULATORY SUBUNIT 4"/>
    <property type="match status" value="1"/>
</dbReference>
<dbReference type="Pfam" id="PF02809">
    <property type="entry name" value="UIM"/>
    <property type="match status" value="2"/>
</dbReference>
<dbReference type="Gene3D" id="1.10.287.3990">
    <property type="match status" value="1"/>
</dbReference>
<evidence type="ECO:0000256" key="3">
    <source>
        <dbReference type="ARBA" id="ARBA00014934"/>
    </source>
</evidence>
<dbReference type="GO" id="GO:1990904">
    <property type="term" value="C:ribonucleoprotein complex"/>
    <property type="evidence" value="ECO:0007669"/>
    <property type="project" value="UniProtKB-KW"/>
</dbReference>
<dbReference type="GO" id="GO:0005840">
    <property type="term" value="C:ribosome"/>
    <property type="evidence" value="ECO:0007669"/>
    <property type="project" value="UniProtKB-KW"/>
</dbReference>
<dbReference type="InterPro" id="IPR027040">
    <property type="entry name" value="PSMD4"/>
</dbReference>
<dbReference type="GO" id="GO:0005829">
    <property type="term" value="C:cytosol"/>
    <property type="evidence" value="ECO:0007669"/>
    <property type="project" value="TreeGrafter"/>
</dbReference>
<evidence type="ECO:0000256" key="6">
    <source>
        <dbReference type="ARBA" id="ARBA00023274"/>
    </source>
</evidence>
<dbReference type="Gene3D" id="3.40.50.410">
    <property type="entry name" value="von Willebrand factor, type A domain"/>
    <property type="match status" value="1"/>
</dbReference>
<evidence type="ECO:0000313" key="9">
    <source>
        <dbReference type="EMBL" id="KJH44948.1"/>
    </source>
</evidence>
<dbReference type="GO" id="GO:0008540">
    <property type="term" value="C:proteasome regulatory particle, base subcomplex"/>
    <property type="evidence" value="ECO:0007669"/>
    <property type="project" value="TreeGrafter"/>
</dbReference>
<dbReference type="InterPro" id="IPR009027">
    <property type="entry name" value="Ribosomal_bL9/RNase_H1_N"/>
</dbReference>
<evidence type="ECO:0000256" key="4">
    <source>
        <dbReference type="ARBA" id="ARBA00022942"/>
    </source>
</evidence>
<comment type="similarity">
    <text evidence="2">Belongs to the bacterial ribosomal protein bL9 family.</text>
</comment>
<evidence type="ECO:0000256" key="1">
    <source>
        <dbReference type="ARBA" id="ARBA00005574"/>
    </source>
</evidence>
<dbReference type="Proteomes" id="UP000053766">
    <property type="component" value="Unassembled WGS sequence"/>
</dbReference>
<keyword evidence="5 9" id="KW-0689">Ribosomal protein</keyword>
<evidence type="ECO:0000256" key="5">
    <source>
        <dbReference type="ARBA" id="ARBA00022980"/>
    </source>
</evidence>
<gene>
    <name evidence="9" type="ORF">DICVIV_09024</name>
</gene>
<dbReference type="Gene3D" id="3.40.5.10">
    <property type="entry name" value="Ribosomal protein L9, N-terminal domain"/>
    <property type="match status" value="1"/>
</dbReference>
<sequence>MLGWTAASFQLSSAVGKALLSARSTWVLRRVFAPEPTPPGKMQRNPEELPNLMKLEVVENENCKPAGPLKVILLQDVEGVGYQFDVVEVDRRLARTDLLLTRKAVYASPFDLEYYAKIKEQMADELSKKIRIPYEYIRLGRDLQALVVPIRVNIVNKWTIDKSVLRTSLRLVGVDMLDDAIFFEEVISGPNFEIEAKLIRFYVVVLKQYIIPMLGRISHISVDESKQMLTPETSQFPTKDQMERYNIKPEQPFYNPLPEIDKIKWCKVCDSWLLFQKLELLLRFSSRRSWEVSSHSIMVQESTMICVDNSEWMRNGDFVPTRLQCQQDAANLILQCKLRANPENAVGLLSMANQVQVLSTMTQESGRLFMKLHQLEPQGHCNFMSAIKIAHLALKHRQNRNHKMRIVIFIGSPIENLDSLTKIAKKLKKEKVQCDVICFGEADSENSQIMGQFIDTLNGKEGSGSNLLVVPAGSVLTEALISSAICRGEDGGSAPVVGTGGGFEFGVDPEDDPDLALALRVSMEEERARQAAEAAAASANAGAEVQPSGVPETAQNVDVMDMEMGEMTEEQQLEWALRMSMQDSLPSNLAPAVQPQQERPVEETMDVTTAQVNDDHIDELINNPELLQQIIDDLPSGEQKEDKPKNEEK</sequence>
<dbReference type="SMART" id="SM00726">
    <property type="entry name" value="UIM"/>
    <property type="match status" value="2"/>
</dbReference>
<evidence type="ECO:0000313" key="10">
    <source>
        <dbReference type="Proteomes" id="UP000053766"/>
    </source>
</evidence>
<dbReference type="InterPro" id="IPR036935">
    <property type="entry name" value="Ribosomal_bL9_N_sf"/>
</dbReference>
<dbReference type="AlphaFoldDB" id="A0A0D8XK32"/>
<keyword evidence="10" id="KW-1185">Reference proteome</keyword>
<dbReference type="InterPro" id="IPR036465">
    <property type="entry name" value="vWFA_dom_sf"/>
</dbReference>
<dbReference type="FunFam" id="3.40.50.410:FF:000005">
    <property type="entry name" value="26S proteasome non-ATPase regulatory subunit 4"/>
    <property type="match status" value="1"/>
</dbReference>
<keyword evidence="4" id="KW-0647">Proteasome</keyword>
<feature type="compositionally biased region" description="Low complexity" evidence="7">
    <location>
        <begin position="531"/>
        <end position="544"/>
    </location>
</feature>
<proteinExistence type="inferred from homology"/>
<dbReference type="SUPFAM" id="SSF55658">
    <property type="entry name" value="L9 N-domain-like"/>
    <property type="match status" value="1"/>
</dbReference>
<feature type="domain" description="VWFA" evidence="8">
    <location>
        <begin position="302"/>
        <end position="485"/>
    </location>
</feature>
<dbReference type="GO" id="GO:0005634">
    <property type="term" value="C:nucleus"/>
    <property type="evidence" value="ECO:0007669"/>
    <property type="project" value="TreeGrafter"/>
</dbReference>
<dbReference type="InterPro" id="IPR002035">
    <property type="entry name" value="VWF_A"/>
</dbReference>
<comment type="similarity">
    <text evidence="1">Belongs to the proteasome subunit S5A family.</text>
</comment>
<dbReference type="PROSITE" id="PS50234">
    <property type="entry name" value="VWFA"/>
    <property type="match status" value="1"/>
</dbReference>